<reference evidence="2" key="1">
    <citation type="journal article" date="2014" name="Int. J. Syst. Evol. Microbiol.">
        <title>Complete genome sequence of Corynebacterium casei LMG S-19264T (=DSM 44701T), isolated from a smear-ripened cheese.</title>
        <authorList>
            <consortium name="US DOE Joint Genome Institute (JGI-PGF)"/>
            <person name="Walter F."/>
            <person name="Albersmeier A."/>
            <person name="Kalinowski J."/>
            <person name="Ruckert C."/>
        </authorList>
    </citation>
    <scope>NUCLEOTIDE SEQUENCE</scope>
    <source>
        <strain evidence="2">CGMCC 1.15794</strain>
    </source>
</reference>
<evidence type="ECO:0000313" key="2">
    <source>
        <dbReference type="EMBL" id="GGH49629.1"/>
    </source>
</evidence>
<feature type="transmembrane region" description="Helical" evidence="1">
    <location>
        <begin position="282"/>
        <end position="302"/>
    </location>
</feature>
<keyword evidence="3" id="KW-1185">Reference proteome</keyword>
<feature type="transmembrane region" description="Helical" evidence="1">
    <location>
        <begin position="175"/>
        <end position="194"/>
    </location>
</feature>
<name>A0A917MNH4_9MICO</name>
<keyword evidence="1" id="KW-1133">Transmembrane helix</keyword>
<feature type="transmembrane region" description="Helical" evidence="1">
    <location>
        <begin position="379"/>
        <end position="400"/>
    </location>
</feature>
<evidence type="ECO:0000313" key="3">
    <source>
        <dbReference type="Proteomes" id="UP000657592"/>
    </source>
</evidence>
<feature type="transmembrane region" description="Helical" evidence="1">
    <location>
        <begin position="237"/>
        <end position="261"/>
    </location>
</feature>
<keyword evidence="1" id="KW-0472">Membrane</keyword>
<dbReference type="EMBL" id="BMJY01000018">
    <property type="protein sequence ID" value="GGH49629.1"/>
    <property type="molecule type" value="Genomic_DNA"/>
</dbReference>
<dbReference type="RefSeq" id="WP_188756930.1">
    <property type="nucleotide sequence ID" value="NZ_BMJY01000018.1"/>
</dbReference>
<comment type="caution">
    <text evidence="2">The sequence shown here is derived from an EMBL/GenBank/DDBJ whole genome shotgun (WGS) entry which is preliminary data.</text>
</comment>
<feature type="transmembrane region" description="Helical" evidence="1">
    <location>
        <begin position="308"/>
        <end position="327"/>
    </location>
</feature>
<feature type="transmembrane region" description="Helical" evidence="1">
    <location>
        <begin position="201"/>
        <end position="222"/>
    </location>
</feature>
<feature type="transmembrane region" description="Helical" evidence="1">
    <location>
        <begin position="339"/>
        <end position="359"/>
    </location>
</feature>
<proteinExistence type="predicted"/>
<feature type="transmembrane region" description="Helical" evidence="1">
    <location>
        <begin position="26"/>
        <end position="49"/>
    </location>
</feature>
<sequence length="410" mass="44552">MADGSLTRPAPAPSGSRGDAWRRLPVAARIAAIYLAARLVTTGFLLLAARASTAESRFGESPSLGDFVLGWDAQWYWSVAVFGYPAVPPTSDSGDIAENAWAFMPVYAHVANAVGLGSWGAGALAVSLASGYLACLVLYRLLRLRQDESASLWAVAFFASAPVAAMFQVGYAESLFLLLLFCALLCVALRRWWWLYGVIPVLAFTRPGVLALALMLGLYGIWRWRRRAVDPLPGAEIAHIVALGALATAVGFAWQLIAGAVTGNPQAYLETELAWRRAWSDAFGVFVPFEGWVEAAGIWFRLWGMPAWMGYAALVLLVAAVVGMFFAPPVRRLGIEVRLWAASYLLYLFAVFFPQSSTFRLLLPLSPLWGAVAAPRSRALRVSVLALCLLGQAVWIAAMYGSGNRFWQIP</sequence>
<reference evidence="2" key="2">
    <citation type="submission" date="2020-09" db="EMBL/GenBank/DDBJ databases">
        <authorList>
            <person name="Sun Q."/>
            <person name="Zhou Y."/>
        </authorList>
    </citation>
    <scope>NUCLEOTIDE SEQUENCE</scope>
    <source>
        <strain evidence="2">CGMCC 1.15794</strain>
    </source>
</reference>
<organism evidence="2 3">
    <name type="scientific">Microbacterium album</name>
    <dbReference type="NCBI Taxonomy" id="2053191"/>
    <lineage>
        <taxon>Bacteria</taxon>
        <taxon>Bacillati</taxon>
        <taxon>Actinomycetota</taxon>
        <taxon>Actinomycetes</taxon>
        <taxon>Micrococcales</taxon>
        <taxon>Microbacteriaceae</taxon>
        <taxon>Microbacterium</taxon>
    </lineage>
</organism>
<dbReference type="AlphaFoldDB" id="A0A917MNH4"/>
<keyword evidence="1" id="KW-0812">Transmembrane</keyword>
<evidence type="ECO:0000256" key="1">
    <source>
        <dbReference type="SAM" id="Phobius"/>
    </source>
</evidence>
<accession>A0A917MNH4</accession>
<feature type="transmembrane region" description="Helical" evidence="1">
    <location>
        <begin position="151"/>
        <end position="169"/>
    </location>
</feature>
<dbReference type="Proteomes" id="UP000657592">
    <property type="component" value="Unassembled WGS sequence"/>
</dbReference>
<protein>
    <submittedName>
        <fullName evidence="2">Uncharacterized protein</fullName>
    </submittedName>
</protein>
<feature type="transmembrane region" description="Helical" evidence="1">
    <location>
        <begin position="119"/>
        <end position="139"/>
    </location>
</feature>
<gene>
    <name evidence="2" type="ORF">GCM10010921_27880</name>
</gene>